<reference evidence="2" key="1">
    <citation type="submission" date="2023-10" db="EMBL/GenBank/DDBJ databases">
        <title>Chromosome-level genome of the transformable northern wattle, Acacia crassicarpa.</title>
        <authorList>
            <person name="Massaro I."/>
            <person name="Sinha N.R."/>
            <person name="Poethig S."/>
            <person name="Leichty A.R."/>
        </authorList>
    </citation>
    <scope>NUCLEOTIDE SEQUENCE</scope>
    <source>
        <strain evidence="2">Acra3RX</strain>
        <tissue evidence="2">Leaf</tissue>
    </source>
</reference>
<dbReference type="PROSITE" id="PS50994">
    <property type="entry name" value="INTEGRASE"/>
    <property type="match status" value="1"/>
</dbReference>
<dbReference type="GO" id="GO:0015074">
    <property type="term" value="P:DNA integration"/>
    <property type="evidence" value="ECO:0007669"/>
    <property type="project" value="InterPro"/>
</dbReference>
<accession>A0AAE1MW87</accession>
<proteinExistence type="predicted"/>
<name>A0AAE1MW87_9FABA</name>
<evidence type="ECO:0000313" key="3">
    <source>
        <dbReference type="Proteomes" id="UP001293593"/>
    </source>
</evidence>
<gene>
    <name evidence="2" type="ORF">QN277_016233</name>
</gene>
<dbReference type="InterPro" id="IPR012337">
    <property type="entry name" value="RNaseH-like_sf"/>
</dbReference>
<organism evidence="2 3">
    <name type="scientific">Acacia crassicarpa</name>
    <name type="common">northern wattle</name>
    <dbReference type="NCBI Taxonomy" id="499986"/>
    <lineage>
        <taxon>Eukaryota</taxon>
        <taxon>Viridiplantae</taxon>
        <taxon>Streptophyta</taxon>
        <taxon>Embryophyta</taxon>
        <taxon>Tracheophyta</taxon>
        <taxon>Spermatophyta</taxon>
        <taxon>Magnoliopsida</taxon>
        <taxon>eudicotyledons</taxon>
        <taxon>Gunneridae</taxon>
        <taxon>Pentapetalae</taxon>
        <taxon>rosids</taxon>
        <taxon>fabids</taxon>
        <taxon>Fabales</taxon>
        <taxon>Fabaceae</taxon>
        <taxon>Caesalpinioideae</taxon>
        <taxon>mimosoid clade</taxon>
        <taxon>Acacieae</taxon>
        <taxon>Acacia</taxon>
    </lineage>
</organism>
<dbReference type="InterPro" id="IPR056924">
    <property type="entry name" value="SH3_Tf2-1"/>
</dbReference>
<feature type="domain" description="Integrase catalytic" evidence="1">
    <location>
        <begin position="54"/>
        <end position="214"/>
    </location>
</feature>
<dbReference type="Proteomes" id="UP001293593">
    <property type="component" value="Unassembled WGS sequence"/>
</dbReference>
<dbReference type="FunFam" id="3.30.420.10:FF:000032">
    <property type="entry name" value="Retrovirus-related Pol polyprotein from transposon 297-like Protein"/>
    <property type="match status" value="1"/>
</dbReference>
<keyword evidence="3" id="KW-1185">Reference proteome</keyword>
<dbReference type="AlphaFoldDB" id="A0AAE1MW87"/>
<dbReference type="GO" id="GO:0003676">
    <property type="term" value="F:nucleic acid binding"/>
    <property type="evidence" value="ECO:0007669"/>
    <property type="project" value="InterPro"/>
</dbReference>
<evidence type="ECO:0000259" key="1">
    <source>
        <dbReference type="PROSITE" id="PS50994"/>
    </source>
</evidence>
<dbReference type="Pfam" id="PF17921">
    <property type="entry name" value="Integrase_H2C2"/>
    <property type="match status" value="1"/>
</dbReference>
<dbReference type="SUPFAM" id="SSF53098">
    <property type="entry name" value="Ribonuclease H-like"/>
    <property type="match status" value="1"/>
</dbReference>
<dbReference type="InterPro" id="IPR036397">
    <property type="entry name" value="RNaseH_sf"/>
</dbReference>
<sequence length="424" mass="48582">MGHFGIQKTLDMLHEHFYWPHMKRDVHKLCERCIVCKQSKSKLLPHGLYTPLPIPDCPWIDISMDFVLGLHRSKNGKDSIFVVVDRFSKLVHFIPCKKVDDAIHIADLFFKEVVRLHGLPRSIVSDRDTKFLSHFWRTLWSKLGTKLLFSTTCHPQTDGQTEVVNITLSSLLRAVIKKNIKSWEQCLPHVEFAYNRVVHSAIHYSPFEIVYGFNPLTPLDLLPLPNNSVFQHKDGKSKAKFVRKLHENVKANIEKKVESYIKQANKGRKKVVFEPGNWVWVHLRKERFPASRKSKLQQKGDGLFQVLSKINDNAYKIDLPSKYGVSATFNVVDLSLFDAGDEDYNLRTNSSEEGGNDEDIGRGMTKATNLEDIQGLGGPMTRAKAKKAKEALNFLVTTLLETSPSLKEEEIKMIHLIRIEDLEE</sequence>
<dbReference type="Pfam" id="PF24626">
    <property type="entry name" value="SH3_Tf2-1"/>
    <property type="match status" value="1"/>
</dbReference>
<dbReference type="Gene3D" id="3.30.420.10">
    <property type="entry name" value="Ribonuclease H-like superfamily/Ribonuclease H"/>
    <property type="match status" value="1"/>
</dbReference>
<dbReference type="InterPro" id="IPR001584">
    <property type="entry name" value="Integrase_cat-core"/>
</dbReference>
<evidence type="ECO:0000313" key="2">
    <source>
        <dbReference type="EMBL" id="KAK4278379.1"/>
    </source>
</evidence>
<dbReference type="InterPro" id="IPR041588">
    <property type="entry name" value="Integrase_H2C2"/>
</dbReference>
<dbReference type="PANTHER" id="PTHR35046:SF9">
    <property type="entry name" value="RNA-DIRECTED DNA POLYMERASE"/>
    <property type="match status" value="1"/>
</dbReference>
<dbReference type="Gene3D" id="1.10.340.70">
    <property type="match status" value="1"/>
</dbReference>
<dbReference type="EMBL" id="JAWXYG010000003">
    <property type="protein sequence ID" value="KAK4278379.1"/>
    <property type="molecule type" value="Genomic_DNA"/>
</dbReference>
<comment type="caution">
    <text evidence="2">The sequence shown here is derived from an EMBL/GenBank/DDBJ whole genome shotgun (WGS) entry which is preliminary data.</text>
</comment>
<dbReference type="PANTHER" id="PTHR35046">
    <property type="entry name" value="ZINC KNUCKLE (CCHC-TYPE) FAMILY PROTEIN"/>
    <property type="match status" value="1"/>
</dbReference>
<protein>
    <recommendedName>
        <fullName evidence="1">Integrase catalytic domain-containing protein</fullName>
    </recommendedName>
</protein>